<comment type="similarity">
    <text evidence="1">Belongs to the short-chain dehydrogenases/reductases (SDR) family.</text>
</comment>
<dbReference type="OrthoDB" id="191139at2759"/>
<keyword evidence="4" id="KW-1185">Reference proteome</keyword>
<sequence length="562" mass="62191">MAIAKQIRRDAKLCESDTGRPSLLAFRLPRASSRQALAIATHLVPSPDMSPEIKRLVYNSLLERIRNHEILARREPIWTDEELGWTNSYEDARELILDGSELEAAAMVLHHLTTWSDITPESTVADAIKEIERRLKASTKEPSNSKPDHLHGMPEPKTTSTLRAAIPRGYTIRKRLCYICRCKFTVPHSTYLALCEPCGTFNLANSNISLPNALDLTGKTALVTGGRVNLGYHTALRLLRCGAKVIVSSRYPRDTSTRYACEADSSAWKNRLKIVGADFRSAKDAFQLVAHVKAFLEGWGESRLYVLVNNAAQTLTDPISKEQSAIQRENLLEGDTSASPFMVEHTYQARVRGGITLALDSKTETPLLKDTVTKPSSGIIEAPENSLGHCIPKSSWTQSLQEIPYEDVISAHSVNTFVPLILCRELITSMGSTQGTPSESIPQGYIVNVSSREGIFEGKPDYKSPHHVHTNMSKAALNMITETEAASAWRKRRVAMTTVDPGYMSAAPEFEDMYDGKRPIGWEDGAARVLWPVAVGEREGRAVWGRFLKHFGAVEVDPGAGR</sequence>
<evidence type="ECO:0000313" key="3">
    <source>
        <dbReference type="EMBL" id="KAF2136507.1"/>
    </source>
</evidence>
<gene>
    <name evidence="3" type="ORF">K452DRAFT_292356</name>
</gene>
<dbReference type="Gene3D" id="3.40.50.720">
    <property type="entry name" value="NAD(P)-binding Rossmann-like Domain"/>
    <property type="match status" value="2"/>
</dbReference>
<dbReference type="InterPro" id="IPR051468">
    <property type="entry name" value="Fungal_SecMetab_SDRs"/>
</dbReference>
<dbReference type="Proteomes" id="UP000799438">
    <property type="component" value="Unassembled WGS sequence"/>
</dbReference>
<dbReference type="EMBL" id="ML995519">
    <property type="protein sequence ID" value="KAF2136507.1"/>
    <property type="molecule type" value="Genomic_DNA"/>
</dbReference>
<dbReference type="RefSeq" id="XP_033392225.1">
    <property type="nucleotide sequence ID" value="XM_033541364.1"/>
</dbReference>
<proteinExistence type="inferred from homology"/>
<organism evidence="3 4">
    <name type="scientific">Aplosporella prunicola CBS 121167</name>
    <dbReference type="NCBI Taxonomy" id="1176127"/>
    <lineage>
        <taxon>Eukaryota</taxon>
        <taxon>Fungi</taxon>
        <taxon>Dikarya</taxon>
        <taxon>Ascomycota</taxon>
        <taxon>Pezizomycotina</taxon>
        <taxon>Dothideomycetes</taxon>
        <taxon>Dothideomycetes incertae sedis</taxon>
        <taxon>Botryosphaeriales</taxon>
        <taxon>Aplosporellaceae</taxon>
        <taxon>Aplosporella</taxon>
    </lineage>
</organism>
<dbReference type="PANTHER" id="PTHR43544:SF2">
    <property type="entry name" value="OXIDOREDUCTASE"/>
    <property type="match status" value="1"/>
</dbReference>
<protein>
    <submittedName>
        <fullName evidence="3">Uncharacterized protein</fullName>
    </submittedName>
</protein>
<dbReference type="GO" id="GO:0005737">
    <property type="term" value="C:cytoplasm"/>
    <property type="evidence" value="ECO:0007669"/>
    <property type="project" value="TreeGrafter"/>
</dbReference>
<accession>A0A6A6B0E4</accession>
<dbReference type="PANTHER" id="PTHR43544">
    <property type="entry name" value="SHORT-CHAIN DEHYDROGENASE/REDUCTASE"/>
    <property type="match status" value="1"/>
</dbReference>
<evidence type="ECO:0000313" key="4">
    <source>
        <dbReference type="Proteomes" id="UP000799438"/>
    </source>
</evidence>
<dbReference type="GO" id="GO:0016491">
    <property type="term" value="F:oxidoreductase activity"/>
    <property type="evidence" value="ECO:0007669"/>
    <property type="project" value="TreeGrafter"/>
</dbReference>
<dbReference type="InterPro" id="IPR036291">
    <property type="entry name" value="NAD(P)-bd_dom_sf"/>
</dbReference>
<dbReference type="SUPFAM" id="SSF51735">
    <property type="entry name" value="NAD(P)-binding Rossmann-fold domains"/>
    <property type="match status" value="1"/>
</dbReference>
<name>A0A6A6B0E4_9PEZI</name>
<dbReference type="InterPro" id="IPR002347">
    <property type="entry name" value="SDR_fam"/>
</dbReference>
<reference evidence="3" key="1">
    <citation type="journal article" date="2020" name="Stud. Mycol.">
        <title>101 Dothideomycetes genomes: a test case for predicting lifestyles and emergence of pathogens.</title>
        <authorList>
            <person name="Haridas S."/>
            <person name="Albert R."/>
            <person name="Binder M."/>
            <person name="Bloem J."/>
            <person name="Labutti K."/>
            <person name="Salamov A."/>
            <person name="Andreopoulos B."/>
            <person name="Baker S."/>
            <person name="Barry K."/>
            <person name="Bills G."/>
            <person name="Bluhm B."/>
            <person name="Cannon C."/>
            <person name="Castanera R."/>
            <person name="Culley D."/>
            <person name="Daum C."/>
            <person name="Ezra D."/>
            <person name="Gonzalez J."/>
            <person name="Henrissat B."/>
            <person name="Kuo A."/>
            <person name="Liang C."/>
            <person name="Lipzen A."/>
            <person name="Lutzoni F."/>
            <person name="Magnuson J."/>
            <person name="Mondo S."/>
            <person name="Nolan M."/>
            <person name="Ohm R."/>
            <person name="Pangilinan J."/>
            <person name="Park H.-J."/>
            <person name="Ramirez L."/>
            <person name="Alfaro M."/>
            <person name="Sun H."/>
            <person name="Tritt A."/>
            <person name="Yoshinaga Y."/>
            <person name="Zwiers L.-H."/>
            <person name="Turgeon B."/>
            <person name="Goodwin S."/>
            <person name="Spatafora J."/>
            <person name="Crous P."/>
            <person name="Grigoriev I."/>
        </authorList>
    </citation>
    <scope>NUCLEOTIDE SEQUENCE</scope>
    <source>
        <strain evidence="3">CBS 121167</strain>
    </source>
</reference>
<dbReference type="AlphaFoldDB" id="A0A6A6B0E4"/>
<dbReference type="Pfam" id="PF00106">
    <property type="entry name" value="adh_short"/>
    <property type="match status" value="1"/>
</dbReference>
<evidence type="ECO:0000256" key="2">
    <source>
        <dbReference type="SAM" id="MobiDB-lite"/>
    </source>
</evidence>
<dbReference type="CDD" id="cd05233">
    <property type="entry name" value="SDR_c"/>
    <property type="match status" value="1"/>
</dbReference>
<dbReference type="GeneID" id="54298860"/>
<evidence type="ECO:0000256" key="1">
    <source>
        <dbReference type="ARBA" id="ARBA00006484"/>
    </source>
</evidence>
<feature type="region of interest" description="Disordered" evidence="2">
    <location>
        <begin position="137"/>
        <end position="158"/>
    </location>
</feature>